<dbReference type="Proteomes" id="UP000410049">
    <property type="component" value="Unassembled WGS sequence"/>
</dbReference>
<dbReference type="EMBL" id="RZUH01000004">
    <property type="protein sequence ID" value="KAA8828234.1"/>
    <property type="molecule type" value="Genomic_DNA"/>
</dbReference>
<feature type="region of interest" description="Disordered" evidence="1">
    <location>
        <begin position="1"/>
        <end position="60"/>
    </location>
</feature>
<feature type="compositionally biased region" description="Low complexity" evidence="1">
    <location>
        <begin position="22"/>
        <end position="31"/>
    </location>
</feature>
<name>A0A5M9ZKY6_9BIFI</name>
<comment type="caution">
    <text evidence="2">The sequence shown here is derived from an EMBL/GenBank/DDBJ whole genome shotgun (WGS) entry which is preliminary data.</text>
</comment>
<feature type="compositionally biased region" description="Basic residues" evidence="1">
    <location>
        <begin position="32"/>
        <end position="50"/>
    </location>
</feature>
<proteinExistence type="predicted"/>
<feature type="compositionally biased region" description="Low complexity" evidence="1">
    <location>
        <begin position="51"/>
        <end position="60"/>
    </location>
</feature>
<accession>A0A5M9ZKY6</accession>
<dbReference type="AlphaFoldDB" id="A0A5M9ZKY6"/>
<gene>
    <name evidence="2" type="ORF">EMO91_07095</name>
</gene>
<reference evidence="2 3" key="1">
    <citation type="journal article" date="2019" name="Syst. Appl. Microbiol.">
        <title>Characterization of Bifidobacterium species in feaces of the Egyptian fruit bat: Description of B. vespertilionis sp. nov. and B. rousetti sp. nov.</title>
        <authorList>
            <person name="Modesto M."/>
            <person name="Satti M."/>
            <person name="Watanabe K."/>
            <person name="Puglisi E."/>
            <person name="Morelli L."/>
            <person name="Huang C.-H."/>
            <person name="Liou J.-S."/>
            <person name="Miyashita M."/>
            <person name="Tamura T."/>
            <person name="Saito S."/>
            <person name="Mori K."/>
            <person name="Huang L."/>
            <person name="Sciavilla P."/>
            <person name="Sandri C."/>
            <person name="Spiezio C."/>
            <person name="Vitali F."/>
            <person name="Cavalieri D."/>
            <person name="Perpetuini G."/>
            <person name="Tofalo R."/>
            <person name="Bonetti A."/>
            <person name="Arita M."/>
            <person name="Mattarelli P."/>
        </authorList>
    </citation>
    <scope>NUCLEOTIDE SEQUENCE [LARGE SCALE GENOMIC DNA]</scope>
    <source>
        <strain evidence="2 3">RST17</strain>
    </source>
</reference>
<feature type="compositionally biased region" description="Basic residues" evidence="1">
    <location>
        <begin position="1"/>
        <end position="12"/>
    </location>
</feature>
<protein>
    <submittedName>
        <fullName evidence="2">Uncharacterized protein</fullName>
    </submittedName>
</protein>
<evidence type="ECO:0000313" key="3">
    <source>
        <dbReference type="Proteomes" id="UP000410049"/>
    </source>
</evidence>
<sequence>MNIRTRPPRRAPARPDGRARARAWPRWTSGRPGRRGTRPAAHPARRRAAARRAAASSGRA</sequence>
<organism evidence="2 3">
    <name type="scientific">Bifidobacterium myosotis</name>
    <dbReference type="NCBI Taxonomy" id="1630166"/>
    <lineage>
        <taxon>Bacteria</taxon>
        <taxon>Bacillati</taxon>
        <taxon>Actinomycetota</taxon>
        <taxon>Actinomycetes</taxon>
        <taxon>Bifidobacteriales</taxon>
        <taxon>Bifidobacteriaceae</taxon>
        <taxon>Bifidobacterium</taxon>
    </lineage>
</organism>
<evidence type="ECO:0000256" key="1">
    <source>
        <dbReference type="SAM" id="MobiDB-lite"/>
    </source>
</evidence>
<evidence type="ECO:0000313" key="2">
    <source>
        <dbReference type="EMBL" id="KAA8828234.1"/>
    </source>
</evidence>